<feature type="domain" description="PucR C-terminal helix-turn-helix" evidence="1">
    <location>
        <begin position="330"/>
        <end position="388"/>
    </location>
</feature>
<dbReference type="Proteomes" id="UP000008229">
    <property type="component" value="Chromosome"/>
</dbReference>
<reference evidence="4" key="2">
    <citation type="submission" date="2010-01" db="EMBL/GenBank/DDBJ databases">
        <title>The complete genome of Conexibacter woesei DSM 14684.</title>
        <authorList>
            <consortium name="US DOE Joint Genome Institute (JGI-PGF)"/>
            <person name="Lucas S."/>
            <person name="Copeland A."/>
            <person name="Lapidus A."/>
            <person name="Glavina del Rio T."/>
            <person name="Dalin E."/>
            <person name="Tice H."/>
            <person name="Bruce D."/>
            <person name="Goodwin L."/>
            <person name="Pitluck S."/>
            <person name="Kyrpides N."/>
            <person name="Mavromatis K."/>
            <person name="Ivanova N."/>
            <person name="Mikhailova N."/>
            <person name="Chertkov O."/>
            <person name="Brettin T."/>
            <person name="Detter J.C."/>
            <person name="Han C."/>
            <person name="Larimer F."/>
            <person name="Land M."/>
            <person name="Hauser L."/>
            <person name="Markowitz V."/>
            <person name="Cheng J.-F."/>
            <person name="Hugenholtz P."/>
            <person name="Woyke T."/>
            <person name="Wu D."/>
            <person name="Pukall R."/>
            <person name="Steenblock K."/>
            <person name="Schneider S."/>
            <person name="Klenk H.-P."/>
            <person name="Eisen J.A."/>
        </authorList>
    </citation>
    <scope>NUCLEOTIDE SEQUENCE [LARGE SCALE GENOMIC DNA]</scope>
    <source>
        <strain evidence="4">DSM 14684 / CIP 108061 / JCM 11494 / NBRC 100937 / ID131577</strain>
    </source>
</reference>
<accession>D3F5Q1</accession>
<dbReference type="InterPro" id="IPR025736">
    <property type="entry name" value="PucR_C-HTH_dom"/>
</dbReference>
<protein>
    <submittedName>
        <fullName evidence="3">Transcriptional regulator, CdaR</fullName>
    </submittedName>
</protein>
<dbReference type="KEGG" id="cwo:Cwoe_4185"/>
<dbReference type="InterPro" id="IPR058663">
    <property type="entry name" value="PucR-like_N"/>
</dbReference>
<name>D3F5Q1_CONWI</name>
<dbReference type="Pfam" id="PF25906">
    <property type="entry name" value="PucR-like_N"/>
    <property type="match status" value="1"/>
</dbReference>
<dbReference type="Pfam" id="PF13556">
    <property type="entry name" value="HTH_30"/>
    <property type="match status" value="1"/>
</dbReference>
<dbReference type="STRING" id="469383.Cwoe_4185"/>
<dbReference type="AlphaFoldDB" id="D3F5Q1"/>
<dbReference type="InterPro" id="IPR042070">
    <property type="entry name" value="PucR_C-HTH_sf"/>
</dbReference>
<dbReference type="PANTHER" id="PTHR33744">
    <property type="entry name" value="CARBOHYDRATE DIACID REGULATOR"/>
    <property type="match status" value="1"/>
</dbReference>
<dbReference type="OrthoDB" id="5243741at2"/>
<reference evidence="3 4" key="1">
    <citation type="journal article" date="2010" name="Stand. Genomic Sci.">
        <title>Complete genome sequence of Conexibacter woesei type strain (ID131577).</title>
        <authorList>
            <person name="Pukall R."/>
            <person name="Lapidus A."/>
            <person name="Glavina Del Rio T."/>
            <person name="Copeland A."/>
            <person name="Tice H."/>
            <person name="Cheng J.-F."/>
            <person name="Lucas S."/>
            <person name="Chen F."/>
            <person name="Nolan M."/>
            <person name="Bruce D."/>
            <person name="Goodwin L."/>
            <person name="Pitluck S."/>
            <person name="Mavromatis K."/>
            <person name="Ivanova N."/>
            <person name="Ovchinnikova G."/>
            <person name="Pati A."/>
            <person name="Chen A."/>
            <person name="Palaniappan K."/>
            <person name="Land M."/>
            <person name="Hauser L."/>
            <person name="Chang Y.-J."/>
            <person name="Jeffries C.D."/>
            <person name="Chain P."/>
            <person name="Meincke L."/>
            <person name="Sims D."/>
            <person name="Brettin T."/>
            <person name="Detter J.C."/>
            <person name="Rohde M."/>
            <person name="Goeker M."/>
            <person name="Bristow J."/>
            <person name="Eisen J.A."/>
            <person name="Markowitz V."/>
            <person name="Kyrpides N.C."/>
            <person name="Klenk H.-P."/>
            <person name="Hugenholtz P."/>
        </authorList>
    </citation>
    <scope>NUCLEOTIDE SEQUENCE [LARGE SCALE GENOMIC DNA]</scope>
    <source>
        <strain evidence="4">DSM 14684 / CIP 108061 / JCM 11494 / NBRC 100937 / ID131577</strain>
    </source>
</reference>
<evidence type="ECO:0000313" key="4">
    <source>
        <dbReference type="Proteomes" id="UP000008229"/>
    </source>
</evidence>
<sequence length="392" mass="42492">MATSTILRPWHDLPPEVADVLRPELPGVSREIIDAVRVEVPPYARRLDGPFGRGLIAGVEEALRQFLDGIKAEGRMPRARVYVDLGRGEMRAGRSLDTLLSAYRVGARVAWRRFAAVGEAAELAPATLYQLAESVFAYIDELSAKSAEGYALEQSAAAGERSARRQRLVRLLVRDPPADPIDVEEIAREADWRLPQTLAVLAIPEDERARIVPRLPADAIVETVAEFVVAVVPDPAGAGRRAQLDRAVGPRHHAALGPAVSWQDAALSLARARAVLALVAEGAVPARGVVAADDHAAALLLRADRRLTHELVRSRLAPLAPLSPAVRARLTATLAAWIAAQGRLQIVAEQLHVHPQTVRYRLGQLRELFGATLDDPQGRFELELALRADGAL</sequence>
<proteinExistence type="predicted"/>
<dbReference type="eggNOG" id="COG2508">
    <property type="taxonomic scope" value="Bacteria"/>
</dbReference>
<gene>
    <name evidence="3" type="ordered locus">Cwoe_4185</name>
</gene>
<dbReference type="Gene3D" id="1.10.10.2840">
    <property type="entry name" value="PucR C-terminal helix-turn-helix domain"/>
    <property type="match status" value="1"/>
</dbReference>
<dbReference type="EMBL" id="CP001854">
    <property type="protein sequence ID" value="ADB52600.1"/>
    <property type="molecule type" value="Genomic_DNA"/>
</dbReference>
<evidence type="ECO:0000313" key="3">
    <source>
        <dbReference type="EMBL" id="ADB52600.1"/>
    </source>
</evidence>
<evidence type="ECO:0000259" key="2">
    <source>
        <dbReference type="Pfam" id="PF25906"/>
    </source>
</evidence>
<organism evidence="3 4">
    <name type="scientific">Conexibacter woesei (strain DSM 14684 / CCUG 47730 / CIP 108061 / JCM 11494 / NBRC 100937 / ID131577)</name>
    <dbReference type="NCBI Taxonomy" id="469383"/>
    <lineage>
        <taxon>Bacteria</taxon>
        <taxon>Bacillati</taxon>
        <taxon>Actinomycetota</taxon>
        <taxon>Thermoleophilia</taxon>
        <taxon>Solirubrobacterales</taxon>
        <taxon>Conexibacteraceae</taxon>
        <taxon>Conexibacter</taxon>
    </lineage>
</organism>
<evidence type="ECO:0000259" key="1">
    <source>
        <dbReference type="Pfam" id="PF13556"/>
    </source>
</evidence>
<keyword evidence="4" id="KW-1185">Reference proteome</keyword>
<dbReference type="PANTHER" id="PTHR33744:SF1">
    <property type="entry name" value="DNA-BINDING TRANSCRIPTIONAL ACTIVATOR ADER"/>
    <property type="match status" value="1"/>
</dbReference>
<dbReference type="HOGENOM" id="CLU_044949_0_0_11"/>
<feature type="domain" description="PucR-like N-terminal" evidence="2">
    <location>
        <begin position="10"/>
        <end position="173"/>
    </location>
</feature>
<dbReference type="InterPro" id="IPR051448">
    <property type="entry name" value="CdaR-like_regulators"/>
</dbReference>
<dbReference type="RefSeq" id="WP_012935651.1">
    <property type="nucleotide sequence ID" value="NC_013739.1"/>
</dbReference>